<evidence type="ECO:0008006" key="3">
    <source>
        <dbReference type="Google" id="ProtNLM"/>
    </source>
</evidence>
<accession>A0A410MBP0</accession>
<dbReference type="Proteomes" id="UP000287756">
    <property type="component" value="Chromosome"/>
</dbReference>
<dbReference type="OrthoDB" id="5430637at2"/>
<evidence type="ECO:0000313" key="1">
    <source>
        <dbReference type="EMBL" id="QAS52159.1"/>
    </source>
</evidence>
<dbReference type="NCBIfam" id="TIGR04396">
    <property type="entry name" value="surf_polysacc"/>
    <property type="match status" value="1"/>
</dbReference>
<organism evidence="1 2">
    <name type="scientific">Halobacillus litoralis</name>
    <dbReference type="NCBI Taxonomy" id="45668"/>
    <lineage>
        <taxon>Bacteria</taxon>
        <taxon>Bacillati</taxon>
        <taxon>Bacillota</taxon>
        <taxon>Bacilli</taxon>
        <taxon>Bacillales</taxon>
        <taxon>Bacillaceae</taxon>
        <taxon>Halobacillus</taxon>
    </lineage>
</organism>
<evidence type="ECO:0000313" key="2">
    <source>
        <dbReference type="Proteomes" id="UP000287756"/>
    </source>
</evidence>
<proteinExistence type="predicted"/>
<dbReference type="KEGG" id="hli:HLI_07920"/>
<dbReference type="EMBL" id="CP026118">
    <property type="protein sequence ID" value="QAS52159.1"/>
    <property type="molecule type" value="Genomic_DNA"/>
</dbReference>
<name>A0A410MBP0_9BACI</name>
<dbReference type="AlphaFoldDB" id="A0A410MBP0"/>
<gene>
    <name evidence="1" type="ORF">HLI_07920</name>
</gene>
<sequence>MVEPFDEMAWWFRYSQLHKSLSLIKPRLIEGGGGMGGILYLPIEIKSRELDGKLLLAYYALSEGYQVIIGEHSKVQEASGIYPRGIFLGKGYARGFRKKVLTQADQRGHYVVELDEEGLIFPDENIYLRSRMHQDLLPQLDHVYCWGDSQKRVIEKAYPQFKSNCTVTGNPRFDLLSPKYRVVYQEKGEELKNKYGPYILINTRFTLYNTISGKKGGHLSPQEEYIKKLYGHFISMIKQLSKNHPALAFIVRPHPAERMESYQKDLLGLENVQVIRSGYVLHWLLGASALIHNGCTTGIEGYLLDQMVISYMPVQSPTYDVPLTQDVSESVTSLKELQILISQNESSWIKGKRIRREKKKSALLSDFYGPEKRNEFAYKIILGHLDSVSLSSENKRPSKHYRFKRDTRKKIKQMFPSLISQEIADFFKGIDHIEQQNLTDHVKITPLADRLFHLKN</sequence>
<reference evidence="1 2" key="1">
    <citation type="submission" date="2018-01" db="EMBL/GenBank/DDBJ databases">
        <title>The whole genome sequencing and assembly of Halobacillus litoralis ERB031 strain.</title>
        <authorList>
            <person name="Lee S.-J."/>
            <person name="Park M.-K."/>
            <person name="Kim J.-Y."/>
            <person name="Lee Y.-J."/>
            <person name="Yi H."/>
            <person name="Bahn Y.-S."/>
            <person name="Kim J.F."/>
            <person name="Lee D.-W."/>
        </authorList>
    </citation>
    <scope>NUCLEOTIDE SEQUENCE [LARGE SCALE GENOMIC DNA]</scope>
    <source>
        <strain evidence="1 2">ERB 031</strain>
    </source>
</reference>
<dbReference type="InterPro" id="IPR030906">
    <property type="entry name" value="Surf_polysacc"/>
</dbReference>
<protein>
    <recommendedName>
        <fullName evidence="3">Surface carbohydrate biosynthesis protein</fullName>
    </recommendedName>
</protein>